<organism evidence="1 2">
    <name type="scientific">Alcaligenes xylosoxydans xylosoxydans</name>
    <name type="common">Achromobacter xylosoxidans</name>
    <dbReference type="NCBI Taxonomy" id="85698"/>
    <lineage>
        <taxon>Bacteria</taxon>
        <taxon>Pseudomonadati</taxon>
        <taxon>Pseudomonadota</taxon>
        <taxon>Betaproteobacteria</taxon>
        <taxon>Burkholderiales</taxon>
        <taxon>Alcaligenaceae</taxon>
        <taxon>Achromobacter</taxon>
    </lineage>
</organism>
<evidence type="ECO:0000313" key="2">
    <source>
        <dbReference type="Proteomes" id="UP000187251"/>
    </source>
</evidence>
<reference evidence="1 2" key="1">
    <citation type="submission" date="2016-09" db="EMBL/GenBank/DDBJ databases">
        <title>Phylogenomics of Achromobacter.</title>
        <authorList>
            <person name="Jeukens J."/>
            <person name="Freschi L."/>
            <person name="Vincent A.T."/>
            <person name="Emond-Rheault J.-G."/>
            <person name="Kukavica-Ibrulj I."/>
            <person name="Charette S.J."/>
            <person name="Levesque R.C."/>
        </authorList>
    </citation>
    <scope>NUCLEOTIDE SEQUENCE [LARGE SCALE GENOMIC DNA]</scope>
    <source>
        <strain evidence="1 2">AUS488</strain>
    </source>
</reference>
<comment type="caution">
    <text evidence="1">The sequence shown here is derived from an EMBL/GenBank/DDBJ whole genome shotgun (WGS) entry which is preliminary data.</text>
</comment>
<sequence length="148" mass="17126">MVMRIAMKTRAFAKHVIASVQKVMCGTLVRSGRLPKDIDVLKSMLARMQDVHVFVMLQERPRICELARHWTFTVTDGQEVVSRLISLLSKAKFSIPFDEVDGMFYLYHRDALFTRRREYLVLKALCVAGDFSKVDLSIRIRGYQAEEL</sequence>
<evidence type="ECO:0000313" key="1">
    <source>
        <dbReference type="EMBL" id="OMG92643.1"/>
    </source>
</evidence>
<dbReference type="Proteomes" id="UP000187251">
    <property type="component" value="Unassembled WGS sequence"/>
</dbReference>
<gene>
    <name evidence="1" type="ORF">BIZ92_08230</name>
</gene>
<protein>
    <submittedName>
        <fullName evidence="1">Uncharacterized protein</fullName>
    </submittedName>
</protein>
<dbReference type="AlphaFoldDB" id="A0A1R1JZT9"/>
<dbReference type="RefSeq" id="WP_076409404.1">
    <property type="nucleotide sequence ID" value="NZ_AP028040.1"/>
</dbReference>
<dbReference type="EMBL" id="MJMN01000002">
    <property type="protein sequence ID" value="OMG92643.1"/>
    <property type="molecule type" value="Genomic_DNA"/>
</dbReference>
<accession>A0A1R1JZT9</accession>
<name>A0A1R1JZT9_ALCXX</name>
<proteinExistence type="predicted"/>